<dbReference type="InterPro" id="IPR015894">
    <property type="entry name" value="Guanylate-bd_N"/>
</dbReference>
<gene>
    <name evidence="9" type="ORF">PAL_GLEAN10023942</name>
</gene>
<feature type="domain" description="GB1/RHD3-type G" evidence="8">
    <location>
        <begin position="413"/>
        <end position="655"/>
    </location>
</feature>
<dbReference type="Proteomes" id="UP000010552">
    <property type="component" value="Unassembled WGS sequence"/>
</dbReference>
<keyword evidence="2" id="KW-0547">Nucleotide-binding</keyword>
<dbReference type="InterPro" id="IPR027417">
    <property type="entry name" value="P-loop_NTPase"/>
</dbReference>
<dbReference type="FunFam" id="1.20.1000.10:FF:000001">
    <property type="entry name" value="Guanylate binding protein 1"/>
    <property type="match status" value="1"/>
</dbReference>
<dbReference type="PROSITE" id="PS51715">
    <property type="entry name" value="G_GB1_RHD3"/>
    <property type="match status" value="2"/>
</dbReference>
<dbReference type="InParanoid" id="L5K776"/>
<dbReference type="InterPro" id="IPR037684">
    <property type="entry name" value="GBP_C"/>
</dbReference>
<evidence type="ECO:0000256" key="7">
    <source>
        <dbReference type="SAM" id="Coils"/>
    </source>
</evidence>
<dbReference type="CDD" id="cd16269">
    <property type="entry name" value="GBP_C"/>
    <property type="match status" value="2"/>
</dbReference>
<evidence type="ECO:0000256" key="4">
    <source>
        <dbReference type="ARBA" id="ARBA00022859"/>
    </source>
</evidence>
<dbReference type="Gene3D" id="3.40.50.300">
    <property type="entry name" value="P-loop containing nucleotide triphosphate hydrolases"/>
    <property type="match status" value="3"/>
</dbReference>
<dbReference type="GO" id="GO:0003924">
    <property type="term" value="F:GTPase activity"/>
    <property type="evidence" value="ECO:0007669"/>
    <property type="project" value="InterPro"/>
</dbReference>
<feature type="domain" description="GB1/RHD3-type G" evidence="8">
    <location>
        <begin position="1"/>
        <end position="193"/>
    </location>
</feature>
<dbReference type="PANTHER" id="PTHR10751">
    <property type="entry name" value="GUANYLATE BINDING PROTEIN"/>
    <property type="match status" value="1"/>
</dbReference>
<dbReference type="FunCoup" id="L5K776">
    <property type="interactions" value="185"/>
</dbReference>
<evidence type="ECO:0000313" key="9">
    <source>
        <dbReference type="EMBL" id="ELK06323.1"/>
    </source>
</evidence>
<keyword evidence="4" id="KW-0391">Immunity</keyword>
<dbReference type="InterPro" id="IPR030386">
    <property type="entry name" value="G_GB1_RHD3_dom"/>
</dbReference>
<reference evidence="10" key="1">
    <citation type="journal article" date="2013" name="Science">
        <title>Comparative analysis of bat genomes provides insight into the evolution of flight and immunity.</title>
        <authorList>
            <person name="Zhang G."/>
            <person name="Cowled C."/>
            <person name="Shi Z."/>
            <person name="Huang Z."/>
            <person name="Bishop-Lilly K.A."/>
            <person name="Fang X."/>
            <person name="Wynne J.W."/>
            <person name="Xiong Z."/>
            <person name="Baker M.L."/>
            <person name="Zhao W."/>
            <person name="Tachedjian M."/>
            <person name="Zhu Y."/>
            <person name="Zhou P."/>
            <person name="Jiang X."/>
            <person name="Ng J."/>
            <person name="Yang L."/>
            <person name="Wu L."/>
            <person name="Xiao J."/>
            <person name="Feng Y."/>
            <person name="Chen Y."/>
            <person name="Sun X."/>
            <person name="Zhang Y."/>
            <person name="Marsh G.A."/>
            <person name="Crameri G."/>
            <person name="Broder C.C."/>
            <person name="Frey K.G."/>
            <person name="Wang L.F."/>
            <person name="Wang J."/>
        </authorList>
    </citation>
    <scope>NUCLEOTIDE SEQUENCE [LARGE SCALE GENOMIC DNA]</scope>
</reference>
<dbReference type="InterPro" id="IPR036543">
    <property type="entry name" value="Guanylate-bd_C_sf"/>
</dbReference>
<comment type="similarity">
    <text evidence="6">Belongs to the TRAFAC class dynamin-like GTPase superfamily. GB1/RHD3 GTPase family.</text>
</comment>
<dbReference type="CDD" id="cd01851">
    <property type="entry name" value="GBP"/>
    <property type="match status" value="1"/>
</dbReference>
<dbReference type="Gene3D" id="1.20.1000.10">
    <property type="entry name" value="Guanylate-binding protein, C-terminal domain"/>
    <property type="match status" value="1"/>
</dbReference>
<dbReference type="InterPro" id="IPR003191">
    <property type="entry name" value="Guanylate-bd/ATL_C"/>
</dbReference>
<dbReference type="SUPFAM" id="SSF52540">
    <property type="entry name" value="P-loop containing nucleoside triphosphate hydrolases"/>
    <property type="match status" value="2"/>
</dbReference>
<sequence>MAPETQMPGPVCLIENTKGQLVVNPEALKILSAITQPLVVVAIVGLCRTGKSYLMNQLAGKNKELSNLLRTLSSSDLDEVEDAADFVSFYPDLVWTLRDFYLSLQADGQLITADDYLENSLRPKQDTDQNLQNFNLPRLCIQKFFPIKKCFVFDLPTHQKKLTQLETLNNDELYPDFVRQVTDFCYYIFHYSKTKTLSGGIEVNGPYLESLVLTYVNVISSGDLPCVENSVLALAQTKNLTAVKKAIAHYDQQMGQKVQLPVETLLELLDLHSASEIEAFEVFTKNSFKDVDQRFQKELKTLLKAKRDDLCKQNLEVSSDYCSALLQNIFGPLEEDVKRGIYSKPGGHRLFIQKTEELKAKYYQEPRKGIQVSLVLYNMASGSTMMEPICLIENQKNRLRVNPNALKILQENSQPVVVVAIVGPYRTGKSYLMNRLAGQNHGFPLGSTVQSKTKGIWMWCVPHPSKPNHTLVLLDTEGLGDVEKGDSNNDSWIFALAVLLSSMFVYNNVGIINHQALEQLHYVTELTKLIRTKSSPSSGEVHDSANFVSFFPDFVWAARDFMMELVWKGHPITEDEYLENALKLIPGENHQTQKSNLSRESIRKFFPKRKCFVFDWPTNDKKLLLHIEEASENQLEQNFQVQSKNFCSYIFTHAKTKTLREGLIVTGNRLATLAETYVNSINSGAIPCLENAVINLAERENLVALHAAANYYSEQMAQRVKFPTDTLQELLDLHAACDKEAIAVFMENSFKDDKLEFQKKLVETIEGKKGEFLLQNEEASAKYCQAQLKQLSETLMESISRGIFSVPGGHNLYLEARNTVERSYQLVPRKGVKANEVLQSFLQSQAAIEKSILQSDKALTTAEKATLAERAKNVATEKELALLIQKVQEQEEKLKAQQKSYNENMAQLKIKLERTEKTLLEETERMLEHKLKDTDSLKYPGSSLYTLYLQASVPPYPLLFPDLLRLDVVFSLRYHYAMTSMLP</sequence>
<organism evidence="9 10">
    <name type="scientific">Pteropus alecto</name>
    <name type="common">Black flying fox</name>
    <dbReference type="NCBI Taxonomy" id="9402"/>
    <lineage>
        <taxon>Eukaryota</taxon>
        <taxon>Metazoa</taxon>
        <taxon>Chordata</taxon>
        <taxon>Craniata</taxon>
        <taxon>Vertebrata</taxon>
        <taxon>Euteleostomi</taxon>
        <taxon>Mammalia</taxon>
        <taxon>Eutheria</taxon>
        <taxon>Laurasiatheria</taxon>
        <taxon>Chiroptera</taxon>
        <taxon>Yinpterochiroptera</taxon>
        <taxon>Pteropodoidea</taxon>
        <taxon>Pteropodidae</taxon>
        <taxon>Pteropodinae</taxon>
        <taxon>Pteropus</taxon>
    </lineage>
</organism>
<dbReference type="Pfam" id="PF02263">
    <property type="entry name" value="GBP"/>
    <property type="match status" value="2"/>
</dbReference>
<protein>
    <submittedName>
        <fullName evidence="9">Guanylate-binding protein 4</fullName>
    </submittedName>
</protein>
<evidence type="ECO:0000256" key="5">
    <source>
        <dbReference type="ARBA" id="ARBA00023134"/>
    </source>
</evidence>
<dbReference type="GO" id="GO:0045087">
    <property type="term" value="P:innate immune response"/>
    <property type="evidence" value="ECO:0007669"/>
    <property type="project" value="UniProtKB-KW"/>
</dbReference>
<feature type="coiled-coil region" evidence="7">
    <location>
        <begin position="873"/>
        <end position="925"/>
    </location>
</feature>
<name>L5K776_PTEAL</name>
<keyword evidence="1" id="KW-0399">Innate immunity</keyword>
<keyword evidence="3" id="KW-0378">Hydrolase</keyword>
<dbReference type="GO" id="GO:0005525">
    <property type="term" value="F:GTP binding"/>
    <property type="evidence" value="ECO:0007669"/>
    <property type="project" value="UniProtKB-KW"/>
</dbReference>
<evidence type="ECO:0000259" key="8">
    <source>
        <dbReference type="PROSITE" id="PS51715"/>
    </source>
</evidence>
<dbReference type="STRING" id="9402.L5K776"/>
<dbReference type="AlphaFoldDB" id="L5K776"/>
<evidence type="ECO:0000256" key="3">
    <source>
        <dbReference type="ARBA" id="ARBA00022801"/>
    </source>
</evidence>
<evidence type="ECO:0000313" key="10">
    <source>
        <dbReference type="Proteomes" id="UP000010552"/>
    </source>
</evidence>
<keyword evidence="5" id="KW-0342">GTP-binding</keyword>
<dbReference type="eggNOG" id="KOG2037">
    <property type="taxonomic scope" value="Eukaryota"/>
</dbReference>
<dbReference type="SUPFAM" id="SSF48340">
    <property type="entry name" value="Interferon-induced guanylate-binding protein 1 (GBP1), C-terminal domain"/>
    <property type="match status" value="2"/>
</dbReference>
<accession>L5K776</accession>
<dbReference type="FunFam" id="3.40.50.300:FF:000422">
    <property type="entry name" value="Guanylate-binding protein 1"/>
    <property type="match status" value="1"/>
</dbReference>
<dbReference type="EMBL" id="KB031032">
    <property type="protein sequence ID" value="ELK06323.1"/>
    <property type="molecule type" value="Genomic_DNA"/>
</dbReference>
<evidence type="ECO:0000256" key="1">
    <source>
        <dbReference type="ARBA" id="ARBA00022588"/>
    </source>
</evidence>
<evidence type="ECO:0000256" key="2">
    <source>
        <dbReference type="ARBA" id="ARBA00022741"/>
    </source>
</evidence>
<evidence type="ECO:0000256" key="6">
    <source>
        <dbReference type="PROSITE-ProRule" id="PRU01052"/>
    </source>
</evidence>
<proteinExistence type="inferred from homology"/>
<keyword evidence="10" id="KW-1185">Reference proteome</keyword>
<keyword evidence="7" id="KW-0175">Coiled coil</keyword>
<dbReference type="Pfam" id="PF02841">
    <property type="entry name" value="GBP_C"/>
    <property type="match status" value="2"/>
</dbReference>